<dbReference type="EMBL" id="MCFA01000089">
    <property type="protein sequence ID" value="ORY09239.1"/>
    <property type="molecule type" value="Genomic_DNA"/>
</dbReference>
<name>A0A1Y1ZGA5_9PLEO</name>
<dbReference type="InterPro" id="IPR050587">
    <property type="entry name" value="GNT1/Glycosyltrans_8"/>
</dbReference>
<evidence type="ECO:0000256" key="1">
    <source>
        <dbReference type="SAM" id="SignalP"/>
    </source>
</evidence>
<dbReference type="GO" id="GO:0016740">
    <property type="term" value="F:transferase activity"/>
    <property type="evidence" value="ECO:0007669"/>
    <property type="project" value="UniProtKB-KW"/>
</dbReference>
<dbReference type="AlphaFoldDB" id="A0A1Y1ZGA5"/>
<reference evidence="2 3" key="1">
    <citation type="submission" date="2016-07" db="EMBL/GenBank/DDBJ databases">
        <title>Pervasive Adenine N6-methylation of Active Genes in Fungi.</title>
        <authorList>
            <consortium name="DOE Joint Genome Institute"/>
            <person name="Mondo S.J."/>
            <person name="Dannebaum R.O."/>
            <person name="Kuo R.C."/>
            <person name="Labutti K."/>
            <person name="Haridas S."/>
            <person name="Kuo A."/>
            <person name="Salamov A."/>
            <person name="Ahrendt S.R."/>
            <person name="Lipzen A."/>
            <person name="Sullivan W."/>
            <person name="Andreopoulos W.B."/>
            <person name="Clum A."/>
            <person name="Lindquist E."/>
            <person name="Daum C."/>
            <person name="Ramamoorthy G.K."/>
            <person name="Gryganskyi A."/>
            <person name="Culley D."/>
            <person name="Magnuson J.K."/>
            <person name="James T.Y."/>
            <person name="O'Malley M.A."/>
            <person name="Stajich J.E."/>
            <person name="Spatafora J.W."/>
            <person name="Visel A."/>
            <person name="Grigoriev I.V."/>
        </authorList>
    </citation>
    <scope>NUCLEOTIDE SEQUENCE [LARGE SCALE GENOMIC DNA]</scope>
    <source>
        <strain evidence="2 3">CBS 115471</strain>
    </source>
</reference>
<keyword evidence="3" id="KW-1185">Reference proteome</keyword>
<dbReference type="STRING" id="1231657.A0A1Y1ZGA5"/>
<comment type="caution">
    <text evidence="2">The sequence shown here is derived from an EMBL/GenBank/DDBJ whole genome shotgun (WGS) entry which is preliminary data.</text>
</comment>
<sequence>MISPKIFITVFLLIVIFYLSCSSGQSASSLPTSEYAIATFLTGQADDATYLTAARVLTYQLIHAPDTKINTTSISFLVLCSPTVPLSHKLQLQKDGASVVEVEDVPVNWWIRSGVTRWREQFTKLRIFEMTEYSRVLFVDADTMLLEPLDAIFTEPEVVDLAHPLLDRKKAIKKDEAQLPAEWLFAARSDNAFTGERAHPVPPLQTNSFSAGFWICAPDKQIFAHLRSIMGHWRRFDPHTMEQSLLNYVFRRDGAMPWRELGWKWSATWPSERDRDMGVKSLHEKFWKTGPEELQKTWTARKDEMEALLGTLG</sequence>
<proteinExistence type="predicted"/>
<accession>A0A1Y1ZGA5</accession>
<gene>
    <name evidence="2" type="ORF">BCR34DRAFT_625886</name>
</gene>
<protein>
    <submittedName>
        <fullName evidence="2">Nucleotide-diphospho-sugar transferase</fullName>
    </submittedName>
</protein>
<dbReference type="Proteomes" id="UP000193144">
    <property type="component" value="Unassembled WGS sequence"/>
</dbReference>
<organism evidence="2 3">
    <name type="scientific">Clohesyomyces aquaticus</name>
    <dbReference type="NCBI Taxonomy" id="1231657"/>
    <lineage>
        <taxon>Eukaryota</taxon>
        <taxon>Fungi</taxon>
        <taxon>Dikarya</taxon>
        <taxon>Ascomycota</taxon>
        <taxon>Pezizomycotina</taxon>
        <taxon>Dothideomycetes</taxon>
        <taxon>Pleosporomycetidae</taxon>
        <taxon>Pleosporales</taxon>
        <taxon>Lindgomycetaceae</taxon>
        <taxon>Clohesyomyces</taxon>
    </lineage>
</organism>
<dbReference type="SUPFAM" id="SSF53448">
    <property type="entry name" value="Nucleotide-diphospho-sugar transferases"/>
    <property type="match status" value="1"/>
</dbReference>
<keyword evidence="1" id="KW-0732">Signal</keyword>
<dbReference type="OrthoDB" id="2014201at2759"/>
<evidence type="ECO:0000313" key="3">
    <source>
        <dbReference type="Proteomes" id="UP000193144"/>
    </source>
</evidence>
<keyword evidence="2" id="KW-0808">Transferase</keyword>
<dbReference type="InterPro" id="IPR029044">
    <property type="entry name" value="Nucleotide-diphossugar_trans"/>
</dbReference>
<evidence type="ECO:0000313" key="2">
    <source>
        <dbReference type="EMBL" id="ORY09239.1"/>
    </source>
</evidence>
<feature type="chain" id="PRO_5012350021" evidence="1">
    <location>
        <begin position="25"/>
        <end position="313"/>
    </location>
</feature>
<dbReference type="Gene3D" id="3.90.550.10">
    <property type="entry name" value="Spore Coat Polysaccharide Biosynthesis Protein SpsA, Chain A"/>
    <property type="match status" value="1"/>
</dbReference>
<dbReference type="PANTHER" id="PTHR11183">
    <property type="entry name" value="GLYCOGENIN SUBFAMILY MEMBER"/>
    <property type="match status" value="1"/>
</dbReference>
<feature type="signal peptide" evidence="1">
    <location>
        <begin position="1"/>
        <end position="24"/>
    </location>
</feature>